<dbReference type="EMBL" id="CP021744">
    <property type="protein sequence ID" value="ARZ69105.1"/>
    <property type="molecule type" value="Genomic_DNA"/>
</dbReference>
<gene>
    <name evidence="3" type="ORF">SMD11_3472</name>
</gene>
<sequence length="111" mass="11898">MAWRTHTEGGRTADAAGARLARHATASLAGLLAEQGMSRKDLADTMGVSPGRVSQILSGDENLTMRSLAAVAEALDLRVEISFSERPAAEHREPVESARSPHHRPLAPVHR</sequence>
<dbReference type="PROSITE" id="PS50943">
    <property type="entry name" value="HTH_CROC1"/>
    <property type="match status" value="1"/>
</dbReference>
<dbReference type="SUPFAM" id="SSF47413">
    <property type="entry name" value="lambda repressor-like DNA-binding domains"/>
    <property type="match status" value="1"/>
</dbReference>
<dbReference type="SMART" id="SM00530">
    <property type="entry name" value="HTH_XRE"/>
    <property type="match status" value="1"/>
</dbReference>
<dbReference type="InterPro" id="IPR010982">
    <property type="entry name" value="Lambda_DNA-bd_dom_sf"/>
</dbReference>
<evidence type="ECO:0000256" key="1">
    <source>
        <dbReference type="SAM" id="MobiDB-lite"/>
    </source>
</evidence>
<feature type="region of interest" description="Disordered" evidence="1">
    <location>
        <begin position="84"/>
        <end position="111"/>
    </location>
</feature>
<dbReference type="CDD" id="cd00093">
    <property type="entry name" value="HTH_XRE"/>
    <property type="match status" value="1"/>
</dbReference>
<accession>A0A1Z2L482</accession>
<evidence type="ECO:0000313" key="4">
    <source>
        <dbReference type="Proteomes" id="UP000195755"/>
    </source>
</evidence>
<proteinExistence type="predicted"/>
<evidence type="ECO:0000259" key="2">
    <source>
        <dbReference type="PROSITE" id="PS50943"/>
    </source>
</evidence>
<reference evidence="3 4" key="1">
    <citation type="submission" date="2017-06" db="EMBL/GenBank/DDBJ databases">
        <title>Streptomyces albireticuli Genome sequencing and assembly.</title>
        <authorList>
            <person name="Wang Y."/>
            <person name="Du B."/>
            <person name="Ding Y."/>
            <person name="Liu H."/>
            <person name="Hou Q."/>
            <person name="Liu K."/>
            <person name="Yao L."/>
            <person name="Wang C."/>
        </authorList>
    </citation>
    <scope>NUCLEOTIDE SEQUENCE [LARGE SCALE GENOMIC DNA]</scope>
    <source>
        <strain evidence="3 4">MDJK11</strain>
    </source>
</reference>
<keyword evidence="3" id="KW-0238">DNA-binding</keyword>
<dbReference type="KEGG" id="salj:SMD11_3472"/>
<dbReference type="RefSeq" id="WP_087927280.1">
    <property type="nucleotide sequence ID" value="NZ_CP021744.1"/>
</dbReference>
<dbReference type="Pfam" id="PF01381">
    <property type="entry name" value="HTH_3"/>
    <property type="match status" value="1"/>
</dbReference>
<name>A0A1Z2L482_9ACTN</name>
<feature type="compositionally biased region" description="Basic residues" evidence="1">
    <location>
        <begin position="100"/>
        <end position="111"/>
    </location>
</feature>
<organism evidence="3 4">
    <name type="scientific">Streptomyces albireticuli</name>
    <dbReference type="NCBI Taxonomy" id="1940"/>
    <lineage>
        <taxon>Bacteria</taxon>
        <taxon>Bacillati</taxon>
        <taxon>Actinomycetota</taxon>
        <taxon>Actinomycetes</taxon>
        <taxon>Kitasatosporales</taxon>
        <taxon>Streptomycetaceae</taxon>
        <taxon>Streptomyces</taxon>
    </lineage>
</organism>
<feature type="domain" description="HTH cro/C1-type" evidence="2">
    <location>
        <begin position="28"/>
        <end position="82"/>
    </location>
</feature>
<feature type="compositionally biased region" description="Basic and acidic residues" evidence="1">
    <location>
        <begin position="87"/>
        <end position="96"/>
    </location>
</feature>
<dbReference type="AlphaFoldDB" id="A0A1Z2L482"/>
<evidence type="ECO:0000313" key="3">
    <source>
        <dbReference type="EMBL" id="ARZ69105.1"/>
    </source>
</evidence>
<dbReference type="InterPro" id="IPR001387">
    <property type="entry name" value="Cro/C1-type_HTH"/>
</dbReference>
<dbReference type="Proteomes" id="UP000195755">
    <property type="component" value="Chromosome"/>
</dbReference>
<dbReference type="GO" id="GO:0003677">
    <property type="term" value="F:DNA binding"/>
    <property type="evidence" value="ECO:0007669"/>
    <property type="project" value="UniProtKB-KW"/>
</dbReference>
<protein>
    <submittedName>
        <fullName evidence="3">DNA-binding protein</fullName>
    </submittedName>
</protein>
<dbReference type="OrthoDB" id="4640255at2"/>
<dbReference type="Gene3D" id="1.10.260.40">
    <property type="entry name" value="lambda repressor-like DNA-binding domains"/>
    <property type="match status" value="1"/>
</dbReference>